<keyword evidence="1" id="KW-0808">Transferase</keyword>
<name>A0A5B8W9N4_9SPHI</name>
<dbReference type="RefSeq" id="WP_147059501.1">
    <property type="nucleotide sequence ID" value="NZ_CP042437.1"/>
</dbReference>
<accession>A0A5B8W9N4</accession>
<dbReference type="Proteomes" id="UP000321362">
    <property type="component" value="Chromosome"/>
</dbReference>
<gene>
    <name evidence="1" type="ORF">FSB76_28350</name>
</gene>
<dbReference type="OrthoDB" id="9787807at2"/>
<protein>
    <submittedName>
        <fullName evidence="1">SAM-dependent methyltransferase</fullName>
    </submittedName>
</protein>
<reference evidence="1 2" key="1">
    <citation type="journal article" date="2013" name="J. Microbiol.">
        <title>Mucilaginibacter ginsenosidivorax sp. nov., with ginsenoside converting activity isolated from sediment.</title>
        <authorList>
            <person name="Kim J.K."/>
            <person name="Choi T.E."/>
            <person name="Liu Q.M."/>
            <person name="Park H.Y."/>
            <person name="Yi T.H."/>
            <person name="Yoon M.H."/>
            <person name="Kim S.C."/>
            <person name="Im W.T."/>
        </authorList>
    </citation>
    <scope>NUCLEOTIDE SEQUENCE [LARGE SCALE GENOMIC DNA]</scope>
    <source>
        <strain evidence="1 2">KHI28</strain>
    </source>
</reference>
<organism evidence="1 2">
    <name type="scientific">Mucilaginibacter ginsenosidivorax</name>
    <dbReference type="NCBI Taxonomy" id="862126"/>
    <lineage>
        <taxon>Bacteria</taxon>
        <taxon>Pseudomonadati</taxon>
        <taxon>Bacteroidota</taxon>
        <taxon>Sphingobacteriia</taxon>
        <taxon>Sphingobacteriales</taxon>
        <taxon>Sphingobacteriaceae</taxon>
        <taxon>Mucilaginibacter</taxon>
    </lineage>
</organism>
<dbReference type="AlphaFoldDB" id="A0A5B8W9N4"/>
<evidence type="ECO:0000313" key="1">
    <source>
        <dbReference type="EMBL" id="QEC79675.1"/>
    </source>
</evidence>
<dbReference type="GO" id="GO:0008168">
    <property type="term" value="F:methyltransferase activity"/>
    <property type="evidence" value="ECO:0007669"/>
    <property type="project" value="UniProtKB-KW"/>
</dbReference>
<dbReference type="KEGG" id="mgk:FSB76_28350"/>
<keyword evidence="1" id="KW-0489">Methyltransferase</keyword>
<proteinExistence type="predicted"/>
<sequence>MSFTLKSVVPWGRTLAEYQKMFGLTPADVNLNILSVGDGPASFNAELTRMQGSVTSIDPVYQFSKTEIEQRIIETKTEVIEQMTTNYDKFVWNEIKTIDDLVSIRMNAMKNFLADFEKGKNEGRYVTHMMPDKTPYRDQQFDIGLSSHFLLLYANLGVDFHIATIQEMLRVCKQVRIFPVLNLDAQKNHVIDTVLDHFAKHYVLKLVKVDYEFQKGGNHMLQIHA</sequence>
<dbReference type="EMBL" id="CP042437">
    <property type="protein sequence ID" value="QEC79675.1"/>
    <property type="molecule type" value="Genomic_DNA"/>
</dbReference>
<dbReference type="GO" id="GO:0032259">
    <property type="term" value="P:methylation"/>
    <property type="evidence" value="ECO:0007669"/>
    <property type="project" value="UniProtKB-KW"/>
</dbReference>
<keyword evidence="2" id="KW-1185">Reference proteome</keyword>
<evidence type="ECO:0000313" key="2">
    <source>
        <dbReference type="Proteomes" id="UP000321362"/>
    </source>
</evidence>